<keyword evidence="2" id="KW-0611">Plant defense</keyword>
<organism evidence="12 13">
    <name type="scientific">Heracleum sosnowskyi</name>
    <dbReference type="NCBI Taxonomy" id="360622"/>
    <lineage>
        <taxon>Eukaryota</taxon>
        <taxon>Viridiplantae</taxon>
        <taxon>Streptophyta</taxon>
        <taxon>Embryophyta</taxon>
        <taxon>Tracheophyta</taxon>
        <taxon>Spermatophyta</taxon>
        <taxon>Magnoliopsida</taxon>
        <taxon>eudicotyledons</taxon>
        <taxon>Gunneridae</taxon>
        <taxon>Pentapetalae</taxon>
        <taxon>asterids</taxon>
        <taxon>campanulids</taxon>
        <taxon>Apiales</taxon>
        <taxon>Apiaceae</taxon>
        <taxon>Apioideae</taxon>
        <taxon>apioid superclade</taxon>
        <taxon>Tordylieae</taxon>
        <taxon>Tordyliinae</taxon>
        <taxon>Heracleum</taxon>
    </lineage>
</organism>
<feature type="region of interest" description="Disordered" evidence="10">
    <location>
        <begin position="16"/>
        <end position="40"/>
    </location>
</feature>
<feature type="compositionally biased region" description="Low complexity" evidence="10">
    <location>
        <begin position="148"/>
        <end position="167"/>
    </location>
</feature>
<evidence type="ECO:0000256" key="2">
    <source>
        <dbReference type="ARBA" id="ARBA00022821"/>
    </source>
</evidence>
<reference evidence="12" key="1">
    <citation type="submission" date="2023-02" db="EMBL/GenBank/DDBJ databases">
        <title>Genome of toxic invasive species Heracleum sosnowskyi carries increased number of genes despite the absence of recent whole-genome duplications.</title>
        <authorList>
            <person name="Schelkunov M."/>
            <person name="Shtratnikova V."/>
            <person name="Makarenko M."/>
            <person name="Klepikova A."/>
            <person name="Omelchenko D."/>
            <person name="Novikova G."/>
            <person name="Obukhova E."/>
            <person name="Bogdanov V."/>
            <person name="Penin A."/>
            <person name="Logacheva M."/>
        </authorList>
    </citation>
    <scope>NUCLEOTIDE SEQUENCE</scope>
    <source>
        <strain evidence="12">Hsosn_3</strain>
        <tissue evidence="12">Leaf</tissue>
    </source>
</reference>
<comment type="caution">
    <text evidence="12">The sequence shown here is derived from an EMBL/GenBank/DDBJ whole genome shotgun (WGS) entry which is preliminary data.</text>
</comment>
<comment type="similarity">
    <text evidence="9">Belongs to the AP2/ERF transcription factor family. ERF subfamily.</text>
</comment>
<dbReference type="InterPro" id="IPR001471">
    <property type="entry name" value="AP2/ERF_dom"/>
</dbReference>
<keyword evidence="13" id="KW-1185">Reference proteome</keyword>
<dbReference type="PRINTS" id="PR00367">
    <property type="entry name" value="ETHRSPELEMNT"/>
</dbReference>
<evidence type="ECO:0000256" key="9">
    <source>
        <dbReference type="ARBA" id="ARBA00024343"/>
    </source>
</evidence>
<dbReference type="GO" id="GO:0045893">
    <property type="term" value="P:positive regulation of DNA-templated transcription"/>
    <property type="evidence" value="ECO:0007669"/>
    <property type="project" value="TreeGrafter"/>
</dbReference>
<evidence type="ECO:0000313" key="12">
    <source>
        <dbReference type="EMBL" id="KAK1355093.1"/>
    </source>
</evidence>
<proteinExistence type="inferred from homology"/>
<evidence type="ECO:0000256" key="4">
    <source>
        <dbReference type="ARBA" id="ARBA00023016"/>
    </source>
</evidence>
<dbReference type="GO" id="GO:0006952">
    <property type="term" value="P:defense response"/>
    <property type="evidence" value="ECO:0007669"/>
    <property type="project" value="UniProtKB-KW"/>
</dbReference>
<dbReference type="PANTHER" id="PTHR31241:SF62">
    <property type="entry name" value="DEHYDRATION-RESPONSIVE ELEMENT-BINDING PROTEIN 2D"/>
    <property type="match status" value="1"/>
</dbReference>
<dbReference type="SUPFAM" id="SSF54171">
    <property type="entry name" value="DNA-binding domain"/>
    <property type="match status" value="1"/>
</dbReference>
<keyword evidence="6" id="KW-0010">Activator</keyword>
<feature type="region of interest" description="Disordered" evidence="10">
    <location>
        <begin position="61"/>
        <end position="89"/>
    </location>
</feature>
<dbReference type="EMBL" id="JAUIZM010000011">
    <property type="protein sequence ID" value="KAK1355093.1"/>
    <property type="molecule type" value="Genomic_DNA"/>
</dbReference>
<dbReference type="GO" id="GO:0003700">
    <property type="term" value="F:DNA-binding transcription factor activity"/>
    <property type="evidence" value="ECO:0007669"/>
    <property type="project" value="InterPro"/>
</dbReference>
<evidence type="ECO:0000256" key="10">
    <source>
        <dbReference type="SAM" id="MobiDB-lite"/>
    </source>
</evidence>
<protein>
    <submittedName>
        <fullName evidence="12">Dehydration-responsive element-binding protein 2C</fullName>
    </submittedName>
</protein>
<dbReference type="SMART" id="SM00380">
    <property type="entry name" value="AP2"/>
    <property type="match status" value="1"/>
</dbReference>
<accession>A0AAD8GW21</accession>
<gene>
    <name evidence="12" type="ORF">POM88_048349</name>
</gene>
<dbReference type="CDD" id="cd00018">
    <property type="entry name" value="AP2"/>
    <property type="match status" value="1"/>
</dbReference>
<dbReference type="InterPro" id="IPR036955">
    <property type="entry name" value="AP2/ERF_dom_sf"/>
</dbReference>
<evidence type="ECO:0000256" key="1">
    <source>
        <dbReference type="ARBA" id="ARBA00004123"/>
    </source>
</evidence>
<name>A0AAD8GW21_9APIA</name>
<keyword evidence="8" id="KW-0539">Nucleus</keyword>
<dbReference type="Proteomes" id="UP001237642">
    <property type="component" value="Unassembled WGS sequence"/>
</dbReference>
<feature type="compositionally biased region" description="Basic residues" evidence="10">
    <location>
        <begin position="64"/>
        <end position="76"/>
    </location>
</feature>
<dbReference type="AlphaFoldDB" id="A0AAD8GW21"/>
<evidence type="ECO:0000256" key="6">
    <source>
        <dbReference type="ARBA" id="ARBA00023159"/>
    </source>
</evidence>
<keyword evidence="5" id="KW-0238">DNA-binding</keyword>
<feature type="domain" description="AP2/ERF" evidence="11">
    <location>
        <begin position="88"/>
        <end position="145"/>
    </location>
</feature>
<feature type="compositionally biased region" description="Polar residues" evidence="10">
    <location>
        <begin position="168"/>
        <end position="179"/>
    </location>
</feature>
<keyword evidence="7" id="KW-0804">Transcription</keyword>
<feature type="compositionally biased region" description="Basic and acidic residues" evidence="10">
    <location>
        <begin position="180"/>
        <end position="196"/>
    </location>
</feature>
<evidence type="ECO:0000259" key="11">
    <source>
        <dbReference type="PROSITE" id="PS51032"/>
    </source>
</evidence>
<feature type="region of interest" description="Disordered" evidence="10">
    <location>
        <begin position="147"/>
        <end position="196"/>
    </location>
</feature>
<keyword evidence="4" id="KW-0346">Stress response</keyword>
<keyword evidence="3" id="KW-0805">Transcription regulation</keyword>
<comment type="subcellular location">
    <subcellularLocation>
        <location evidence="1">Nucleus</location>
    </subcellularLocation>
</comment>
<sequence>MLSNLAQRSSVMGVINQSSNLGTVHMGDSRKRKSRSGKTKSVAETLAFWKDYNEKLGASARPARNVHAKGSKKGCMKGKGGPDNTRSNFRGVRQRTWGKWVAEIREPSGGSRLWLGTFRNAVEAALAYDEAARAMYGSSARLNLPDYSSCKESSSASSVPSFSCSDSVLTNTSSNQTEACTDKDSRTDKDPFTDKDLKVGMDDFEMKCNDVEGESEAHNYENPAEVEAAMPVNEVKEEPVLIKKEQEEITKEQEEKNEEAILNLEQGLLQGEMFDVDELLQSLNPGPFPDQDNNSGWGYNNDHDMVQFLQGIDLPANPYDLSIQSQSPDPKLPDMFNGQTGCVHNLDFLLPGRQEDFNFSLDEFGLLNMDPNPGLGE</sequence>
<dbReference type="Pfam" id="PF00847">
    <property type="entry name" value="AP2"/>
    <property type="match status" value="1"/>
</dbReference>
<evidence type="ECO:0000256" key="7">
    <source>
        <dbReference type="ARBA" id="ARBA00023163"/>
    </source>
</evidence>
<evidence type="ECO:0000313" key="13">
    <source>
        <dbReference type="Proteomes" id="UP001237642"/>
    </source>
</evidence>
<evidence type="ECO:0000256" key="8">
    <source>
        <dbReference type="ARBA" id="ARBA00023242"/>
    </source>
</evidence>
<evidence type="ECO:0000256" key="3">
    <source>
        <dbReference type="ARBA" id="ARBA00023015"/>
    </source>
</evidence>
<dbReference type="Gene3D" id="3.30.730.10">
    <property type="entry name" value="AP2/ERF domain"/>
    <property type="match status" value="1"/>
</dbReference>
<dbReference type="GO" id="GO:0000976">
    <property type="term" value="F:transcription cis-regulatory region binding"/>
    <property type="evidence" value="ECO:0007669"/>
    <property type="project" value="TreeGrafter"/>
</dbReference>
<dbReference type="FunFam" id="3.30.730.10:FF:000001">
    <property type="entry name" value="Ethylene-responsive transcription factor 2"/>
    <property type="match status" value="1"/>
</dbReference>
<evidence type="ECO:0000256" key="5">
    <source>
        <dbReference type="ARBA" id="ARBA00023125"/>
    </source>
</evidence>
<dbReference type="InterPro" id="IPR016177">
    <property type="entry name" value="DNA-bd_dom_sf"/>
</dbReference>
<dbReference type="PANTHER" id="PTHR31241">
    <property type="entry name" value="DEHYDRATION-RESPONSIVE ELEMENT-BINDING PROTEIN 2C"/>
    <property type="match status" value="1"/>
</dbReference>
<dbReference type="PROSITE" id="PS51032">
    <property type="entry name" value="AP2_ERF"/>
    <property type="match status" value="1"/>
</dbReference>
<reference evidence="12" key="2">
    <citation type="submission" date="2023-05" db="EMBL/GenBank/DDBJ databases">
        <authorList>
            <person name="Schelkunov M.I."/>
        </authorList>
    </citation>
    <scope>NUCLEOTIDE SEQUENCE</scope>
    <source>
        <strain evidence="12">Hsosn_3</strain>
        <tissue evidence="12">Leaf</tissue>
    </source>
</reference>
<dbReference type="GO" id="GO:0005634">
    <property type="term" value="C:nucleus"/>
    <property type="evidence" value="ECO:0007669"/>
    <property type="project" value="UniProtKB-SubCell"/>
</dbReference>